<reference evidence="1 2" key="1">
    <citation type="journal article" date="2016" name="Sci. Rep.">
        <title>Draft genome sequencing and secretome analysis of fungal phytopathogen Ascochyta rabiei provides insight into the necrotrophic effector repertoire.</title>
        <authorList>
            <person name="Verma S."/>
            <person name="Gazara R.K."/>
            <person name="Nizam S."/>
            <person name="Parween S."/>
            <person name="Chattopadhyay D."/>
            <person name="Verma P.K."/>
        </authorList>
    </citation>
    <scope>NUCLEOTIDE SEQUENCE [LARGE SCALE GENOMIC DNA]</scope>
    <source>
        <strain evidence="1 2">ArDII</strain>
    </source>
</reference>
<sequence>MTFKLIISGVTGRIGRQVLHHALQNPTITSVIALSRRASPDLVQHAKVLVLVLQDFTVYPEDVVAELAGADGCIWCMTTTAGDPVLEIDYPRAFANAITPSLANHGKPFRYLHLSGGLVERDQKKFLWMKGSVRKTKACTIGPEPSLLAVAGQGETQMIGIANEPSHCGLWETIIARPGMVVQKGSYVGEASMWLAGSSGSCIRSDELALALIDAVLHGSEQLLLPATLLRRGQELAKLAGLD</sequence>
<evidence type="ECO:0000313" key="2">
    <source>
        <dbReference type="Proteomes" id="UP000076837"/>
    </source>
</evidence>
<dbReference type="Gene3D" id="3.40.50.720">
    <property type="entry name" value="NAD(P)-binding Rossmann-like Domain"/>
    <property type="match status" value="1"/>
</dbReference>
<name>A0A163M9B7_DIDRA</name>
<protein>
    <recommendedName>
        <fullName evidence="3">NAD(P)-binding domain-containing protein</fullName>
    </recommendedName>
</protein>
<gene>
    <name evidence="1" type="ORF">ST47_g385</name>
</gene>
<dbReference type="STRING" id="5454.A0A163M9B7"/>
<evidence type="ECO:0000313" key="1">
    <source>
        <dbReference type="EMBL" id="KZM28514.1"/>
    </source>
</evidence>
<dbReference type="SUPFAM" id="SSF51735">
    <property type="entry name" value="NAD(P)-binding Rossmann-fold domains"/>
    <property type="match status" value="1"/>
</dbReference>
<accession>A0A163M9B7</accession>
<evidence type="ECO:0008006" key="3">
    <source>
        <dbReference type="Google" id="ProtNLM"/>
    </source>
</evidence>
<dbReference type="AlphaFoldDB" id="A0A163M9B7"/>
<dbReference type="EMBL" id="JYNV01000015">
    <property type="protein sequence ID" value="KZM28514.1"/>
    <property type="molecule type" value="Genomic_DNA"/>
</dbReference>
<dbReference type="PANTHER" id="PTHR14097:SF9">
    <property type="entry name" value="EPIMERASE, PUTATIVE (AFU_ORTHOLOGUE AFUA_8G07320)-RELATED"/>
    <property type="match status" value="1"/>
</dbReference>
<dbReference type="InterPro" id="IPR036291">
    <property type="entry name" value="NAD(P)-bd_dom_sf"/>
</dbReference>
<proteinExistence type="predicted"/>
<keyword evidence="2" id="KW-1185">Reference proteome</keyword>
<dbReference type="Proteomes" id="UP000076837">
    <property type="component" value="Unassembled WGS sequence"/>
</dbReference>
<comment type="caution">
    <text evidence="1">The sequence shown here is derived from an EMBL/GenBank/DDBJ whole genome shotgun (WGS) entry which is preliminary data.</text>
</comment>
<organism evidence="1 2">
    <name type="scientific">Didymella rabiei</name>
    <name type="common">Chickpea ascochyta blight fungus</name>
    <name type="synonym">Mycosphaerella rabiei</name>
    <dbReference type="NCBI Taxonomy" id="5454"/>
    <lineage>
        <taxon>Eukaryota</taxon>
        <taxon>Fungi</taxon>
        <taxon>Dikarya</taxon>
        <taxon>Ascomycota</taxon>
        <taxon>Pezizomycotina</taxon>
        <taxon>Dothideomycetes</taxon>
        <taxon>Pleosporomycetidae</taxon>
        <taxon>Pleosporales</taxon>
        <taxon>Pleosporineae</taxon>
        <taxon>Didymellaceae</taxon>
        <taxon>Ascochyta</taxon>
    </lineage>
</organism>
<dbReference type="PANTHER" id="PTHR14097">
    <property type="entry name" value="OXIDOREDUCTASE HTATIP2"/>
    <property type="match status" value="1"/>
</dbReference>